<sequence length="413" mass="46194">MAVSQYLTNLERIGLSQPNTYPELAGTAQYFLELPSVITNSYRALENSPPSIKECLELIGRPREDGITIFETGFEDLNIIDDFKSHLSHSSGPSVDLLDLVTYHDHFPLTWLESQISNLNSSSAWIPLARSSYALASVVTGSVALLMPIRRNENKPYPDARANPWTQYIYPTLTRNLDITSITVFDTNNFDRKRTIWRRGHDPPFSRPAYLGEPVLRANSSSPEYLPSLLQRGDPLPSTEAPSVFWSSLCTDSSECLDATAKLLDTFSSKYLDTPVIHYLNLATYLGSDPALISQTLLARYLNVASKSICHEDPGLTAVLESEMAQGTVYLLLPKGKDWKAPNEGVKKACWWCDCELPVLTRNLRVGEIVAIEVDDDWNDAGGGEPGFLNRRIVWRKDDAPIGKSPYDYSNRK</sequence>
<dbReference type="RefSeq" id="XP_033377728.1">
    <property type="nucleotide sequence ID" value="XM_033532794.1"/>
</dbReference>
<dbReference type="GeneID" id="54290191"/>
<protein>
    <submittedName>
        <fullName evidence="1">Uncharacterized protein</fullName>
    </submittedName>
</protein>
<name>A0A6A5X911_9PLEO</name>
<evidence type="ECO:0000313" key="1">
    <source>
        <dbReference type="EMBL" id="KAF2009389.1"/>
    </source>
</evidence>
<dbReference type="AlphaFoldDB" id="A0A6A5X911"/>
<evidence type="ECO:0000313" key="2">
    <source>
        <dbReference type="Proteomes" id="UP000799778"/>
    </source>
</evidence>
<accession>A0A6A5X911</accession>
<keyword evidence="2" id="KW-1185">Reference proteome</keyword>
<organism evidence="1 2">
    <name type="scientific">Aaosphaeria arxii CBS 175.79</name>
    <dbReference type="NCBI Taxonomy" id="1450172"/>
    <lineage>
        <taxon>Eukaryota</taxon>
        <taxon>Fungi</taxon>
        <taxon>Dikarya</taxon>
        <taxon>Ascomycota</taxon>
        <taxon>Pezizomycotina</taxon>
        <taxon>Dothideomycetes</taxon>
        <taxon>Pleosporomycetidae</taxon>
        <taxon>Pleosporales</taxon>
        <taxon>Pleosporales incertae sedis</taxon>
        <taxon>Aaosphaeria</taxon>
    </lineage>
</organism>
<proteinExistence type="predicted"/>
<gene>
    <name evidence="1" type="ORF">BU24DRAFT_473523</name>
</gene>
<dbReference type="Proteomes" id="UP000799778">
    <property type="component" value="Unassembled WGS sequence"/>
</dbReference>
<dbReference type="OrthoDB" id="3795853at2759"/>
<reference evidence="1" key="1">
    <citation type="journal article" date="2020" name="Stud. Mycol.">
        <title>101 Dothideomycetes genomes: a test case for predicting lifestyles and emergence of pathogens.</title>
        <authorList>
            <person name="Haridas S."/>
            <person name="Albert R."/>
            <person name="Binder M."/>
            <person name="Bloem J."/>
            <person name="Labutti K."/>
            <person name="Salamov A."/>
            <person name="Andreopoulos B."/>
            <person name="Baker S."/>
            <person name="Barry K."/>
            <person name="Bills G."/>
            <person name="Bluhm B."/>
            <person name="Cannon C."/>
            <person name="Castanera R."/>
            <person name="Culley D."/>
            <person name="Daum C."/>
            <person name="Ezra D."/>
            <person name="Gonzalez J."/>
            <person name="Henrissat B."/>
            <person name="Kuo A."/>
            <person name="Liang C."/>
            <person name="Lipzen A."/>
            <person name="Lutzoni F."/>
            <person name="Magnuson J."/>
            <person name="Mondo S."/>
            <person name="Nolan M."/>
            <person name="Ohm R."/>
            <person name="Pangilinan J."/>
            <person name="Park H.-J."/>
            <person name="Ramirez L."/>
            <person name="Alfaro M."/>
            <person name="Sun H."/>
            <person name="Tritt A."/>
            <person name="Yoshinaga Y."/>
            <person name="Zwiers L.-H."/>
            <person name="Turgeon B."/>
            <person name="Goodwin S."/>
            <person name="Spatafora J."/>
            <person name="Crous P."/>
            <person name="Grigoriev I."/>
        </authorList>
    </citation>
    <scope>NUCLEOTIDE SEQUENCE</scope>
    <source>
        <strain evidence="1">CBS 175.79</strain>
    </source>
</reference>
<dbReference type="EMBL" id="ML978078">
    <property type="protein sequence ID" value="KAF2009389.1"/>
    <property type="molecule type" value="Genomic_DNA"/>
</dbReference>